<sequence length="195" mass="21688">MLVLGKTIVLCSRAWAQASGRVHQLVERYSGKARHSHTLEPSSQPYNVSTIRVHPLPEKITYTPTSPPTPADPAPRLSPAAKAGIITACIIIFILISFLTLEFAYLGRQRHARAVQQAQREVEQGRVELDDKDGREMKEHVVLESRVEIVVESEEEAQGSSVGGSWREGCVEEADGEVGVWGSERRGMSLQRREY</sequence>
<dbReference type="Proteomes" id="UP001056012">
    <property type="component" value="Chromosome 6"/>
</dbReference>
<dbReference type="EMBL" id="CP089279">
    <property type="protein sequence ID" value="USP80903.1"/>
    <property type="molecule type" value="Genomic_DNA"/>
</dbReference>
<gene>
    <name evidence="3" type="ORF">yc1106_08177</name>
</gene>
<keyword evidence="4" id="KW-1185">Reference proteome</keyword>
<protein>
    <submittedName>
        <fullName evidence="3">Uncharacterized protein</fullName>
    </submittedName>
</protein>
<proteinExistence type="predicted"/>
<keyword evidence="2" id="KW-0472">Membrane</keyword>
<dbReference type="AlphaFoldDB" id="A0A9Q9DUE1"/>
<reference evidence="3" key="1">
    <citation type="submission" date="2021-12" db="EMBL/GenBank/DDBJ databases">
        <title>Curvularia clavata genome.</title>
        <authorList>
            <person name="Cao Y."/>
        </authorList>
    </citation>
    <scope>NUCLEOTIDE SEQUENCE</scope>
    <source>
        <strain evidence="3">Yc1106</strain>
    </source>
</reference>
<organism evidence="3 4">
    <name type="scientific">Curvularia clavata</name>
    <dbReference type="NCBI Taxonomy" id="95742"/>
    <lineage>
        <taxon>Eukaryota</taxon>
        <taxon>Fungi</taxon>
        <taxon>Dikarya</taxon>
        <taxon>Ascomycota</taxon>
        <taxon>Pezizomycotina</taxon>
        <taxon>Dothideomycetes</taxon>
        <taxon>Pleosporomycetidae</taxon>
        <taxon>Pleosporales</taxon>
        <taxon>Pleosporineae</taxon>
        <taxon>Pleosporaceae</taxon>
        <taxon>Curvularia</taxon>
    </lineage>
</organism>
<evidence type="ECO:0000313" key="3">
    <source>
        <dbReference type="EMBL" id="USP80903.1"/>
    </source>
</evidence>
<feature type="transmembrane region" description="Helical" evidence="2">
    <location>
        <begin position="83"/>
        <end position="106"/>
    </location>
</feature>
<evidence type="ECO:0000256" key="2">
    <source>
        <dbReference type="SAM" id="Phobius"/>
    </source>
</evidence>
<evidence type="ECO:0000313" key="4">
    <source>
        <dbReference type="Proteomes" id="UP001056012"/>
    </source>
</evidence>
<keyword evidence="2" id="KW-0812">Transmembrane</keyword>
<keyword evidence="1" id="KW-0175">Coiled coil</keyword>
<accession>A0A9Q9DUE1</accession>
<feature type="coiled-coil region" evidence="1">
    <location>
        <begin position="108"/>
        <end position="135"/>
    </location>
</feature>
<evidence type="ECO:0000256" key="1">
    <source>
        <dbReference type="SAM" id="Coils"/>
    </source>
</evidence>
<dbReference type="VEuPathDB" id="FungiDB:yc1106_08177"/>
<name>A0A9Q9DUE1_CURCL</name>
<keyword evidence="2" id="KW-1133">Transmembrane helix</keyword>